<dbReference type="GO" id="GO:0008795">
    <property type="term" value="F:NAD+ synthase activity"/>
    <property type="evidence" value="ECO:0007669"/>
    <property type="project" value="UniProtKB-UniRule"/>
</dbReference>
<organism evidence="11 12">
    <name type="scientific">Halovenus carboxidivorans</name>
    <dbReference type="NCBI Taxonomy" id="2692199"/>
    <lineage>
        <taxon>Archaea</taxon>
        <taxon>Methanobacteriati</taxon>
        <taxon>Methanobacteriota</taxon>
        <taxon>Stenosarchaea group</taxon>
        <taxon>Halobacteria</taxon>
        <taxon>Halobacteriales</taxon>
        <taxon>Haloarculaceae</taxon>
        <taxon>Halovenus</taxon>
    </lineage>
</organism>
<keyword evidence="6 8" id="KW-0067">ATP-binding</keyword>
<dbReference type="AlphaFoldDB" id="A0A6B0TBH0"/>
<keyword evidence="7 8" id="KW-0520">NAD</keyword>
<proteinExistence type="inferred from homology"/>
<feature type="active site" description="Nucleophile; for glutaminase activity" evidence="8">
    <location>
        <position position="153"/>
    </location>
</feature>
<accession>A0A6B0TBH0</accession>
<comment type="caution">
    <text evidence="8">Lacks conserved residue(s) required for the propagation of feature annotation.</text>
</comment>
<dbReference type="GO" id="GO:0009435">
    <property type="term" value="P:NAD+ biosynthetic process"/>
    <property type="evidence" value="ECO:0007669"/>
    <property type="project" value="UniProtKB-UniRule"/>
</dbReference>
<comment type="catalytic activity">
    <reaction evidence="8">
        <text>deamido-NAD(+) + L-glutamine + ATP + H2O = L-glutamate + AMP + diphosphate + NAD(+) + H(+)</text>
        <dbReference type="Rhea" id="RHEA:24384"/>
        <dbReference type="ChEBI" id="CHEBI:15377"/>
        <dbReference type="ChEBI" id="CHEBI:15378"/>
        <dbReference type="ChEBI" id="CHEBI:29985"/>
        <dbReference type="ChEBI" id="CHEBI:30616"/>
        <dbReference type="ChEBI" id="CHEBI:33019"/>
        <dbReference type="ChEBI" id="CHEBI:57540"/>
        <dbReference type="ChEBI" id="CHEBI:58359"/>
        <dbReference type="ChEBI" id="CHEBI:58437"/>
        <dbReference type="ChEBI" id="CHEBI:456215"/>
        <dbReference type="EC" id="6.3.5.1"/>
    </reaction>
</comment>
<feature type="binding site" evidence="8">
    <location>
        <position position="123"/>
    </location>
    <ligand>
        <name>L-glutamine</name>
        <dbReference type="ChEBI" id="CHEBI:58359"/>
    </ligand>
</feature>
<dbReference type="CDD" id="cd07570">
    <property type="entry name" value="GAT_Gln-NAD-synth"/>
    <property type="match status" value="1"/>
</dbReference>
<dbReference type="GO" id="GO:0004359">
    <property type="term" value="F:glutaminase activity"/>
    <property type="evidence" value="ECO:0007669"/>
    <property type="project" value="InterPro"/>
</dbReference>
<dbReference type="PANTHER" id="PTHR23090">
    <property type="entry name" value="NH 3 /GLUTAMINE-DEPENDENT NAD + SYNTHETASE"/>
    <property type="match status" value="1"/>
</dbReference>
<name>A0A6B0TBH0_9EURY</name>
<dbReference type="Gene3D" id="3.60.110.10">
    <property type="entry name" value="Carbon-nitrogen hydrolase"/>
    <property type="match status" value="1"/>
</dbReference>
<keyword evidence="4 8" id="KW-0436">Ligase</keyword>
<dbReference type="GO" id="GO:0003952">
    <property type="term" value="F:NAD+ synthase (glutamine-hydrolyzing) activity"/>
    <property type="evidence" value="ECO:0007669"/>
    <property type="project" value="UniProtKB-EC"/>
</dbReference>
<dbReference type="EMBL" id="WUUT01000005">
    <property type="protein sequence ID" value="MXR52722.1"/>
    <property type="molecule type" value="Genomic_DNA"/>
</dbReference>
<dbReference type="InterPro" id="IPR036526">
    <property type="entry name" value="C-N_Hydrolase_sf"/>
</dbReference>
<evidence type="ECO:0000256" key="8">
    <source>
        <dbReference type="HAMAP-Rule" id="MF_02090"/>
    </source>
</evidence>
<dbReference type="Pfam" id="PF02540">
    <property type="entry name" value="NAD_synthase"/>
    <property type="match status" value="1"/>
</dbReference>
<keyword evidence="12" id="KW-1185">Reference proteome</keyword>
<feature type="active site" description="For glutaminase activity" evidence="8">
    <location>
        <position position="117"/>
    </location>
</feature>
<comment type="similarity">
    <text evidence="3 8">In the C-terminal section; belongs to the NAD synthetase family.</text>
</comment>
<feature type="domain" description="CN hydrolase" evidence="10">
    <location>
        <begin position="5"/>
        <end position="264"/>
    </location>
</feature>
<dbReference type="Pfam" id="PF00795">
    <property type="entry name" value="CN_hydrolase"/>
    <property type="match status" value="1"/>
</dbReference>
<evidence type="ECO:0000256" key="1">
    <source>
        <dbReference type="ARBA" id="ARBA00005188"/>
    </source>
</evidence>
<evidence type="ECO:0000256" key="4">
    <source>
        <dbReference type="ARBA" id="ARBA00022598"/>
    </source>
</evidence>
<dbReference type="FunFam" id="3.40.50.620:FF:000106">
    <property type="entry name" value="Glutamine-dependent NAD(+) synthetase"/>
    <property type="match status" value="1"/>
</dbReference>
<feature type="binding site" evidence="8">
    <location>
        <position position="190"/>
    </location>
    <ligand>
        <name>L-glutamine</name>
        <dbReference type="ChEBI" id="CHEBI:58359"/>
    </ligand>
</feature>
<comment type="similarity">
    <text evidence="2 9">Belongs to the NAD synthetase family.</text>
</comment>
<protein>
    <recommendedName>
        <fullName evidence="8">Glutamine-dependent NAD(+) synthetase</fullName>
        <ecNumber evidence="8">6.3.5.1</ecNumber>
    </recommendedName>
    <alternativeName>
        <fullName evidence="8">NAD(+) synthase [glutamine-hydrolyzing]</fullName>
    </alternativeName>
</protein>
<dbReference type="Proteomes" id="UP000466535">
    <property type="component" value="Unassembled WGS sequence"/>
</dbReference>
<keyword evidence="5 8" id="KW-0547">Nucleotide-binding</keyword>
<dbReference type="PIRSF" id="PIRSF006630">
    <property type="entry name" value="NADS_GAT"/>
    <property type="match status" value="1"/>
</dbReference>
<feature type="binding site" evidence="8">
    <location>
        <position position="526"/>
    </location>
    <ligand>
        <name>deamido-NAD(+)</name>
        <dbReference type="ChEBI" id="CHEBI:58437"/>
        <note>ligand shared between two neighboring subunits</note>
    </ligand>
</feature>
<dbReference type="GO" id="GO:0005737">
    <property type="term" value="C:cytoplasm"/>
    <property type="evidence" value="ECO:0007669"/>
    <property type="project" value="InterPro"/>
</dbReference>
<evidence type="ECO:0000256" key="7">
    <source>
        <dbReference type="ARBA" id="ARBA00023027"/>
    </source>
</evidence>
<dbReference type="UniPathway" id="UPA00253">
    <property type="reaction ID" value="UER00334"/>
</dbReference>
<dbReference type="HAMAP" id="MF_02090">
    <property type="entry name" value="NadE_glutamine_dep"/>
    <property type="match status" value="1"/>
</dbReference>
<evidence type="ECO:0000256" key="2">
    <source>
        <dbReference type="ARBA" id="ARBA00005859"/>
    </source>
</evidence>
<feature type="binding site" evidence="8">
    <location>
        <position position="196"/>
    </location>
    <ligand>
        <name>L-glutamine</name>
        <dbReference type="ChEBI" id="CHEBI:58359"/>
    </ligand>
</feature>
<feature type="active site" description="Proton acceptor; for glutaminase activity" evidence="8">
    <location>
        <position position="45"/>
    </location>
</feature>
<evidence type="ECO:0000256" key="3">
    <source>
        <dbReference type="ARBA" id="ARBA00007145"/>
    </source>
</evidence>
<sequence>MPQSFQVGLLQHDPTVGDVAGNLDRLERQFDAAAQSGADLVVTPELAVLGYPPRDLLHRNGVLAEQEAALQRLATLTEDGPAMIVGAATESPAQSGPPLQNSAVVFADGERRDRYAKRLLPTYDIFDEHRYFDPGTEPLTVDVDGVTVGVSICEDAWHDASITGKRRHGTNPLAELEAAGAELIVTLSASPFRLGKPQSRVTRFGAHAKDTGLPVVFANQVGGNDDIIFDGNSLVLDREGDVLERLPAFEEAVRTVDPFGEIPVGSVSMRESRAGQARQALRLGLRDYMAKTGFSDVIIGMSGGVDSTVATVLAVDALGPDHVYGVSLPSTITSDQSIEDARAVADALGIEFDVVPVGGAIETLEASIESATGEVVDGLAAENIQARARGVVLMTLANARNAFVLTPDNKSEAAVGYCTLYGDAVGALAPLGDCYKTLVYDLADHYNDDPPVGSEPVIPERVIEKPPTAELREGQTDEDELPPYDQLDPVLKSYIHGQVTGADLRAEFPDHVVDEALSRIARSEFKRWQTPPPLRITGKSFDRGWKYPIAASYEAVLERGEETMSAETD</sequence>
<evidence type="ECO:0000313" key="11">
    <source>
        <dbReference type="EMBL" id="MXR52722.1"/>
    </source>
</evidence>
<evidence type="ECO:0000256" key="6">
    <source>
        <dbReference type="ARBA" id="ARBA00022840"/>
    </source>
</evidence>
<dbReference type="EC" id="6.3.5.1" evidence="8"/>
<dbReference type="InterPro" id="IPR022310">
    <property type="entry name" value="NAD/GMP_synthase"/>
</dbReference>
<dbReference type="InterPro" id="IPR003010">
    <property type="entry name" value="C-N_Hydrolase"/>
</dbReference>
<evidence type="ECO:0000256" key="9">
    <source>
        <dbReference type="RuleBase" id="RU003811"/>
    </source>
</evidence>
<dbReference type="InterPro" id="IPR014445">
    <property type="entry name" value="Gln-dep_NAD_synthase"/>
</dbReference>
<dbReference type="Gene3D" id="3.40.50.620">
    <property type="entry name" value="HUPs"/>
    <property type="match status" value="1"/>
</dbReference>
<reference evidence="11 12" key="1">
    <citation type="submission" date="2019-12" db="EMBL/GenBank/DDBJ databases">
        <title>Isolation and characterization of three novel carbon monoxide-oxidizing members of Halobacteria from salione crusts and soils.</title>
        <authorList>
            <person name="Myers M.R."/>
            <person name="King G.M."/>
        </authorList>
    </citation>
    <scope>NUCLEOTIDE SEQUENCE [LARGE SCALE GENOMIC DNA]</scope>
    <source>
        <strain evidence="11 12">WSH3</strain>
    </source>
</reference>
<dbReference type="PANTHER" id="PTHR23090:SF9">
    <property type="entry name" value="GLUTAMINE-DEPENDENT NAD(+) SYNTHETASE"/>
    <property type="match status" value="1"/>
</dbReference>
<dbReference type="SUPFAM" id="SSF52402">
    <property type="entry name" value="Adenine nucleotide alpha hydrolases-like"/>
    <property type="match status" value="1"/>
</dbReference>
<dbReference type="InterPro" id="IPR014729">
    <property type="entry name" value="Rossmann-like_a/b/a_fold"/>
</dbReference>
<dbReference type="CDD" id="cd00553">
    <property type="entry name" value="NAD_synthase"/>
    <property type="match status" value="1"/>
</dbReference>
<dbReference type="SUPFAM" id="SSF56317">
    <property type="entry name" value="Carbon-nitrogen hydrolase"/>
    <property type="match status" value="1"/>
</dbReference>
<feature type="binding site" evidence="8">
    <location>
        <begin position="300"/>
        <end position="307"/>
    </location>
    <ligand>
        <name>ATP</name>
        <dbReference type="ChEBI" id="CHEBI:30616"/>
    </ligand>
</feature>
<comment type="function">
    <text evidence="8">Catalyzes the ATP-dependent amidation of deamido-NAD to form NAD. Uses L-glutamine as a nitrogen source.</text>
</comment>
<feature type="binding site" evidence="8">
    <location>
        <position position="412"/>
    </location>
    <ligand>
        <name>deamido-NAD(+)</name>
        <dbReference type="ChEBI" id="CHEBI:58437"/>
        <note>ligand shared between two neighboring subunits</note>
    </ligand>
</feature>
<comment type="caution">
    <text evidence="11">The sequence shown here is derived from an EMBL/GenBank/DDBJ whole genome shotgun (WGS) entry which is preliminary data.</text>
</comment>
<gene>
    <name evidence="8" type="primary">nadE</name>
    <name evidence="11" type="ORF">GRX03_14050</name>
</gene>
<evidence type="ECO:0000256" key="5">
    <source>
        <dbReference type="ARBA" id="ARBA00022741"/>
    </source>
</evidence>
<dbReference type="NCBIfam" id="NF010588">
    <property type="entry name" value="PRK13981.1"/>
    <property type="match status" value="1"/>
</dbReference>
<evidence type="ECO:0000313" key="12">
    <source>
        <dbReference type="Proteomes" id="UP000466535"/>
    </source>
</evidence>
<feature type="binding site" evidence="8">
    <location>
        <position position="383"/>
    </location>
    <ligand>
        <name>deamido-NAD(+)</name>
        <dbReference type="ChEBI" id="CHEBI:58437"/>
        <note>ligand shared between two neighboring subunits</note>
    </ligand>
</feature>
<dbReference type="NCBIfam" id="TIGR00552">
    <property type="entry name" value="nadE"/>
    <property type="match status" value="1"/>
</dbReference>
<dbReference type="GO" id="GO:0005524">
    <property type="term" value="F:ATP binding"/>
    <property type="evidence" value="ECO:0007669"/>
    <property type="project" value="UniProtKB-UniRule"/>
</dbReference>
<evidence type="ECO:0000259" key="10">
    <source>
        <dbReference type="PROSITE" id="PS50263"/>
    </source>
</evidence>
<comment type="pathway">
    <text evidence="1 8">Cofactor biosynthesis; NAD(+) biosynthesis; NAD(+) from deamido-NAD(+) (L-Gln route): step 1/1.</text>
</comment>
<dbReference type="InterPro" id="IPR003694">
    <property type="entry name" value="NAD_synthase"/>
</dbReference>
<dbReference type="PROSITE" id="PS50263">
    <property type="entry name" value="CN_HYDROLASE"/>
    <property type="match status" value="1"/>
</dbReference>